<dbReference type="EMBL" id="UYYA01004600">
    <property type="protein sequence ID" value="VDM62634.1"/>
    <property type="molecule type" value="Genomic_DNA"/>
</dbReference>
<accession>A0A0R3PXM0</accession>
<evidence type="ECO:0000313" key="5">
    <source>
        <dbReference type="Proteomes" id="UP000267027"/>
    </source>
</evidence>
<dbReference type="InterPro" id="IPR050425">
    <property type="entry name" value="NAD(P)_dehydrat-like"/>
</dbReference>
<dbReference type="WBParaSite" id="ACOC_0001104801-mRNA-1">
    <property type="protein sequence ID" value="ACOC_0001104801-mRNA-1"/>
    <property type="gene ID" value="ACOC_0001104801"/>
</dbReference>
<dbReference type="InterPro" id="IPR036291">
    <property type="entry name" value="NAD(P)-bd_dom_sf"/>
</dbReference>
<evidence type="ECO:0000259" key="3">
    <source>
        <dbReference type="Pfam" id="PF01073"/>
    </source>
</evidence>
<gene>
    <name evidence="4" type="ORF">ACOC_LOCUS11049</name>
</gene>
<dbReference type="GO" id="GO:0006694">
    <property type="term" value="P:steroid biosynthetic process"/>
    <property type="evidence" value="ECO:0007669"/>
    <property type="project" value="InterPro"/>
</dbReference>
<sequence length="339" mass="38785">MNKANKTNIRQYLKTFSKPQTDENTNGHLELVEADLLNSQDWPRVMDGCSFVLHVASPWPIVADESTVQTAVEGTMNVLRTAATISSVKKVVITSSCAAINDGHRSDSKVFDERWWTNLDNPRVENYARSKTMSELAAWKFWNTLDHNNRFALTVLNPTFIVGPLLSNVRHGSAIIVGRFMDYRTYLASPKVSVGIVDVRDVAKAHLEALRRPESDGERILVTARSVWFEEMVYWLRKEFVRFGYKISPIVAPNWLVKFYALLKVDKHVAAIIHRVGSEVKFDNSKSREILGILYSDPQLALIKMMHDMINYGMVRTSTKYKKWKAKEERRQTDMNATS</sequence>
<dbReference type="OMA" id="AMECANC"/>
<name>A0A0R3PXM0_ANGCS</name>
<dbReference type="AlphaFoldDB" id="A0A0R3PXM0"/>
<organism evidence="6">
    <name type="scientific">Angiostrongylus costaricensis</name>
    <name type="common">Nematode worm</name>
    <dbReference type="NCBI Taxonomy" id="334426"/>
    <lineage>
        <taxon>Eukaryota</taxon>
        <taxon>Metazoa</taxon>
        <taxon>Ecdysozoa</taxon>
        <taxon>Nematoda</taxon>
        <taxon>Chromadorea</taxon>
        <taxon>Rhabditida</taxon>
        <taxon>Rhabditina</taxon>
        <taxon>Rhabditomorpha</taxon>
        <taxon>Strongyloidea</taxon>
        <taxon>Metastrongylidae</taxon>
        <taxon>Angiostrongylus</taxon>
    </lineage>
</organism>
<evidence type="ECO:0000256" key="1">
    <source>
        <dbReference type="ARBA" id="ARBA00023002"/>
    </source>
</evidence>
<dbReference type="PANTHER" id="PTHR10366:SF564">
    <property type="entry name" value="STEROL-4-ALPHA-CARBOXYLATE 3-DEHYDROGENASE, DECARBOXYLATING"/>
    <property type="match status" value="1"/>
</dbReference>
<reference evidence="6" key="1">
    <citation type="submission" date="2017-02" db="UniProtKB">
        <authorList>
            <consortium name="WormBaseParasite"/>
        </authorList>
    </citation>
    <scope>IDENTIFICATION</scope>
</reference>
<protein>
    <submittedName>
        <fullName evidence="6">3Beta_HSD domain-containing protein</fullName>
    </submittedName>
</protein>
<dbReference type="InterPro" id="IPR002225">
    <property type="entry name" value="3Beta_OHSteriod_DH/Estase"/>
</dbReference>
<dbReference type="PANTHER" id="PTHR10366">
    <property type="entry name" value="NAD DEPENDENT EPIMERASE/DEHYDRATASE"/>
    <property type="match status" value="1"/>
</dbReference>
<feature type="domain" description="3-beta hydroxysteroid dehydrogenase/isomerase" evidence="3">
    <location>
        <begin position="5"/>
        <end position="217"/>
    </location>
</feature>
<evidence type="ECO:0000256" key="2">
    <source>
        <dbReference type="RuleBase" id="RU004475"/>
    </source>
</evidence>
<dbReference type="SUPFAM" id="SSF51735">
    <property type="entry name" value="NAD(P)-binding Rossmann-fold domains"/>
    <property type="match status" value="1"/>
</dbReference>
<dbReference type="Proteomes" id="UP000267027">
    <property type="component" value="Unassembled WGS sequence"/>
</dbReference>
<keyword evidence="1 2" id="KW-0560">Oxidoreductase</keyword>
<proteinExistence type="inferred from homology"/>
<dbReference type="Pfam" id="PF01073">
    <property type="entry name" value="3Beta_HSD"/>
    <property type="match status" value="1"/>
</dbReference>
<evidence type="ECO:0000313" key="6">
    <source>
        <dbReference type="WBParaSite" id="ACOC_0001104801-mRNA-1"/>
    </source>
</evidence>
<dbReference type="STRING" id="334426.A0A0R3PXM0"/>
<keyword evidence="5" id="KW-1185">Reference proteome</keyword>
<evidence type="ECO:0000313" key="4">
    <source>
        <dbReference type="EMBL" id="VDM62634.1"/>
    </source>
</evidence>
<reference evidence="4 5" key="2">
    <citation type="submission" date="2018-11" db="EMBL/GenBank/DDBJ databases">
        <authorList>
            <consortium name="Pathogen Informatics"/>
        </authorList>
    </citation>
    <scope>NUCLEOTIDE SEQUENCE [LARGE SCALE GENOMIC DNA]</scope>
    <source>
        <strain evidence="4 5">Costa Rica</strain>
    </source>
</reference>
<dbReference type="Gene3D" id="3.40.50.720">
    <property type="entry name" value="NAD(P)-binding Rossmann-like Domain"/>
    <property type="match status" value="1"/>
</dbReference>
<dbReference type="GO" id="GO:0016616">
    <property type="term" value="F:oxidoreductase activity, acting on the CH-OH group of donors, NAD or NADP as acceptor"/>
    <property type="evidence" value="ECO:0007669"/>
    <property type="project" value="InterPro"/>
</dbReference>
<comment type="similarity">
    <text evidence="2">Belongs to the 3-beta-HSD family.</text>
</comment>
<dbReference type="OrthoDB" id="2735536at2759"/>